<proteinExistence type="predicted"/>
<dbReference type="RefSeq" id="XP_018265240.1">
    <property type="nucleotide sequence ID" value="XM_018404959.1"/>
</dbReference>
<dbReference type="EMBL" id="CP144531">
    <property type="protein sequence ID" value="WWC59698.1"/>
    <property type="molecule type" value="Genomic_DNA"/>
</dbReference>
<dbReference type="KEGG" id="kdj:28965299"/>
<reference evidence="3" key="3">
    <citation type="submission" date="2024-02" db="EMBL/GenBank/DDBJ databases">
        <title>Comparative genomics of Cryptococcus and Kwoniella reveals pathogenesis evolution and contrasting modes of karyotype evolution via chromosome fusion or intercentromeric recombination.</title>
        <authorList>
            <person name="Coelho M.A."/>
            <person name="David-Palma M."/>
            <person name="Shea T."/>
            <person name="Bowers K."/>
            <person name="McGinley-Smith S."/>
            <person name="Mohammad A.W."/>
            <person name="Gnirke A."/>
            <person name="Yurkov A.M."/>
            <person name="Nowrousian M."/>
            <person name="Sun S."/>
            <person name="Cuomo C.A."/>
            <person name="Heitman J."/>
        </authorList>
    </citation>
    <scope>NUCLEOTIDE SEQUENCE</scope>
    <source>
        <strain evidence="3">CBS 10117</strain>
    </source>
</reference>
<keyword evidence="4" id="KW-1185">Reference proteome</keyword>
<accession>A0A1A6ABH0</accession>
<evidence type="ECO:0000313" key="2">
    <source>
        <dbReference type="EMBL" id="OBR87398.1"/>
    </source>
</evidence>
<dbReference type="GeneID" id="28965299"/>
<name>A0A1A6ABH0_9TREE</name>
<organism evidence="2">
    <name type="scientific">Kwoniella dejecticola CBS 10117</name>
    <dbReference type="NCBI Taxonomy" id="1296121"/>
    <lineage>
        <taxon>Eukaryota</taxon>
        <taxon>Fungi</taxon>
        <taxon>Dikarya</taxon>
        <taxon>Basidiomycota</taxon>
        <taxon>Agaricomycotina</taxon>
        <taxon>Tremellomycetes</taxon>
        <taxon>Tremellales</taxon>
        <taxon>Cryptococcaceae</taxon>
        <taxon>Kwoniella</taxon>
    </lineage>
</organism>
<evidence type="ECO:0000256" key="1">
    <source>
        <dbReference type="SAM" id="MobiDB-lite"/>
    </source>
</evidence>
<evidence type="ECO:0000313" key="4">
    <source>
        <dbReference type="Proteomes" id="UP000078595"/>
    </source>
</evidence>
<dbReference type="VEuPathDB" id="FungiDB:I303_01600"/>
<gene>
    <name evidence="2" type="ORF">I303_01600</name>
    <name evidence="3" type="ORF">I303_102260</name>
</gene>
<dbReference type="AlphaFoldDB" id="A0A1A6ABH0"/>
<evidence type="ECO:0000313" key="3">
    <source>
        <dbReference type="EMBL" id="WWC59698.1"/>
    </source>
</evidence>
<dbReference type="Proteomes" id="UP000078595">
    <property type="component" value="Chromosome 2"/>
</dbReference>
<protein>
    <submittedName>
        <fullName evidence="2">Uncharacterized protein</fullName>
    </submittedName>
</protein>
<sequence>MGGNAFGRPARRLSQGQYEVLKVHVHQALSPIFEGLMTPRNLSSKIDHGDLDVLVIYAQALPYGDEEWVGPESNGEAEVSALANIPAPDPLVLEVIKKLDIKPALAPLSVVKQSEGPNGGGIIKVWGTGKTEIPEGEDVNRMRDLCGTMRESIQAIAWRRRGSEVSFKVPCQVIDKAHKGDNQFYQVDVVFVRPEHIAFHNMMSSYSSTGLLLGRLIRNYSKHLTLHLTHLIVRHSPYPGIPAIDVTLTSSPERFCLWLGLDYQAWEDAGEGTWSTNADLWKWLTDVPQDSIAGQAISRIVTRRNKPSIHDQLTGKRKKRAEFADGLYEWLQDDPRWAVSPEAEQNEGDVGSHEAWKSPTPTPTPISTVIAAESVDLSIHEQKSLVDLNKESVEYNEKLNSNLDPVTSEIARTYLDARTSAALEYWGKQGEYDELLEERKAAAGLLAERQRDRVDRKEKMEGDQKKYELEVKDW</sequence>
<reference evidence="2" key="1">
    <citation type="submission" date="2013-07" db="EMBL/GenBank/DDBJ databases">
        <title>The Genome Sequence of Cryptococcus dejecticola CBS10117.</title>
        <authorList>
            <consortium name="The Broad Institute Genome Sequencing Platform"/>
            <person name="Cuomo C."/>
            <person name="Litvintseva A."/>
            <person name="Chen Y."/>
            <person name="Heitman J."/>
            <person name="Sun S."/>
            <person name="Springer D."/>
            <person name="Dromer F."/>
            <person name="Young S.K."/>
            <person name="Zeng Q."/>
            <person name="Gargeya S."/>
            <person name="Fitzgerald M."/>
            <person name="Abouelleil A."/>
            <person name="Alvarado L."/>
            <person name="Berlin A.M."/>
            <person name="Chapman S.B."/>
            <person name="Dewar J."/>
            <person name="Goldberg J."/>
            <person name="Griggs A."/>
            <person name="Gujja S."/>
            <person name="Hansen M."/>
            <person name="Howarth C."/>
            <person name="Imamovic A."/>
            <person name="Larimer J."/>
            <person name="McCowan C."/>
            <person name="Murphy C."/>
            <person name="Pearson M."/>
            <person name="Priest M."/>
            <person name="Roberts A."/>
            <person name="Saif S."/>
            <person name="Shea T."/>
            <person name="Sykes S."/>
            <person name="Wortman J."/>
            <person name="Nusbaum C."/>
            <person name="Birren B."/>
        </authorList>
    </citation>
    <scope>NUCLEOTIDE SEQUENCE [LARGE SCALE GENOMIC DNA]</scope>
    <source>
        <strain evidence="2">CBS 10117</strain>
    </source>
</reference>
<reference evidence="3" key="2">
    <citation type="submission" date="2013-07" db="EMBL/GenBank/DDBJ databases">
        <authorList>
            <consortium name="The Broad Institute Genome Sequencing Platform"/>
            <person name="Cuomo C."/>
            <person name="Litvintseva A."/>
            <person name="Chen Y."/>
            <person name="Heitman J."/>
            <person name="Sun S."/>
            <person name="Springer D."/>
            <person name="Dromer F."/>
            <person name="Young S.K."/>
            <person name="Zeng Q."/>
            <person name="Gargeya S."/>
            <person name="Fitzgerald M."/>
            <person name="Abouelleil A."/>
            <person name="Alvarado L."/>
            <person name="Berlin A.M."/>
            <person name="Chapman S.B."/>
            <person name="Dewar J."/>
            <person name="Goldberg J."/>
            <person name="Griggs A."/>
            <person name="Gujja S."/>
            <person name="Hansen M."/>
            <person name="Howarth C."/>
            <person name="Imamovic A."/>
            <person name="Larimer J."/>
            <person name="McCowan C."/>
            <person name="Murphy C."/>
            <person name="Pearson M."/>
            <person name="Priest M."/>
            <person name="Roberts A."/>
            <person name="Saif S."/>
            <person name="Shea T."/>
            <person name="Sykes S."/>
            <person name="Wortman J."/>
            <person name="Nusbaum C."/>
            <person name="Birren B."/>
        </authorList>
    </citation>
    <scope>NUCLEOTIDE SEQUENCE</scope>
    <source>
        <strain evidence="3">CBS 10117</strain>
    </source>
</reference>
<dbReference type="EMBL" id="KI894028">
    <property type="protein sequence ID" value="OBR87398.1"/>
    <property type="molecule type" value="Genomic_DNA"/>
</dbReference>
<dbReference type="OrthoDB" id="2563841at2759"/>
<feature type="region of interest" description="Disordered" evidence="1">
    <location>
        <begin position="341"/>
        <end position="363"/>
    </location>
</feature>